<gene>
    <name evidence="6" type="ORF">PLEI_1619</name>
</gene>
<keyword evidence="6" id="KW-0670">Pyruvate</keyword>
<dbReference type="HOGENOM" id="CLU_007308_6_3_6"/>
<keyword evidence="2" id="KW-0479">Metal-binding</keyword>
<organism evidence="6 7">
    <name type="scientific">Photobacterium leiognathi lrivu.4.1</name>
    <dbReference type="NCBI Taxonomy" id="1248232"/>
    <lineage>
        <taxon>Bacteria</taxon>
        <taxon>Pseudomonadati</taxon>
        <taxon>Pseudomonadota</taxon>
        <taxon>Gammaproteobacteria</taxon>
        <taxon>Vibrionales</taxon>
        <taxon>Vibrionaceae</taxon>
        <taxon>Photobacterium</taxon>
    </lineage>
</organism>
<dbReference type="EMBL" id="DF196819">
    <property type="protein sequence ID" value="GAD29965.1"/>
    <property type="molecule type" value="Genomic_DNA"/>
</dbReference>
<dbReference type="InterPro" id="IPR000121">
    <property type="entry name" value="PEP_util_C"/>
</dbReference>
<name>A0A0U1P683_PHOLE</name>
<dbReference type="GO" id="GO:0008986">
    <property type="term" value="F:pyruvate, water dikinase activity"/>
    <property type="evidence" value="ECO:0007669"/>
    <property type="project" value="InterPro"/>
</dbReference>
<dbReference type="Pfam" id="PF02896">
    <property type="entry name" value="PEP-utilizers_C"/>
    <property type="match status" value="1"/>
</dbReference>
<dbReference type="PANTHER" id="PTHR43030">
    <property type="entry name" value="PHOSPHOENOLPYRUVATE SYNTHASE"/>
    <property type="match status" value="1"/>
</dbReference>
<dbReference type="AlphaFoldDB" id="A0A0U1P683"/>
<dbReference type="RefSeq" id="WP_023932489.1">
    <property type="nucleotide sequence ID" value="NZ_DF196819.1"/>
</dbReference>
<dbReference type="GO" id="GO:0005524">
    <property type="term" value="F:ATP binding"/>
    <property type="evidence" value="ECO:0007669"/>
    <property type="project" value="UniProtKB-KW"/>
</dbReference>
<evidence type="ECO:0000256" key="4">
    <source>
        <dbReference type="ARBA" id="ARBA00022840"/>
    </source>
</evidence>
<dbReference type="GO" id="GO:0046872">
    <property type="term" value="F:metal ion binding"/>
    <property type="evidence" value="ECO:0007669"/>
    <property type="project" value="UniProtKB-KW"/>
</dbReference>
<keyword evidence="4" id="KW-0067">ATP-binding</keyword>
<dbReference type="InterPro" id="IPR040442">
    <property type="entry name" value="Pyrv_kinase-like_dom_sf"/>
</dbReference>
<sequence>MTTENELTLTALLTSSVQLTGLESGEIGLVSLDDLIAHNMGIHPCAVTKPESLSPQAKLAFLEAIDASNDQTPLAELFVAKLSQLLIEAAAKQGDAPLKVRLTSDDSYARSHLLGAEVEAEEINPVMGLRGASRLGHADFRKSFELECEAIKRARLDAKNIELVVPFVRTFSEAATVIDLLAEQGLCRGADGLKVSMMCSVPANALLAETFLQYFDGFVIDIEQLAQFTLGLDIDNTSLHYMPDAQNDALLQLVKMLLNAVESSHKPCLVYSRFIEDAPRLRAWLQDQGVSQVIS</sequence>
<proteinExistence type="inferred from homology"/>
<dbReference type="SUPFAM" id="SSF51621">
    <property type="entry name" value="Phosphoenolpyruvate/pyruvate domain"/>
    <property type="match status" value="1"/>
</dbReference>
<reference evidence="7" key="1">
    <citation type="submission" date="2012-12" db="EMBL/GenBank/DDBJ databases">
        <title>Genome Sequence of Photobacterium leiognathi lrivu.4.1.</title>
        <authorList>
            <person name="Urbanczyk H."/>
            <person name="Ogura Y."/>
            <person name="Hayashi T."/>
            <person name="Dunlap P.V."/>
        </authorList>
    </citation>
    <scope>NUCLEOTIDE SEQUENCE [LARGE SCALE GENOMIC DNA]</scope>
    <source>
        <strain evidence="7">lrivu.4.1</strain>
    </source>
</reference>
<dbReference type="InterPro" id="IPR006319">
    <property type="entry name" value="PEP_synth"/>
</dbReference>
<feature type="domain" description="PEP-utilising enzyme C-terminal" evidence="5">
    <location>
        <begin position="89"/>
        <end position="265"/>
    </location>
</feature>
<evidence type="ECO:0000313" key="6">
    <source>
        <dbReference type="EMBL" id="GAD29965.1"/>
    </source>
</evidence>
<evidence type="ECO:0000313" key="7">
    <source>
        <dbReference type="Proteomes" id="UP000030675"/>
    </source>
</evidence>
<dbReference type="Proteomes" id="UP000030675">
    <property type="component" value="Unassembled WGS sequence"/>
</dbReference>
<protein>
    <submittedName>
        <fullName evidence="6">Phosphoenolpyruvate synthase</fullName>
    </submittedName>
</protein>
<dbReference type="PANTHER" id="PTHR43030:SF1">
    <property type="entry name" value="PHOSPHOENOLPYRUVATE SYNTHASE"/>
    <property type="match status" value="1"/>
</dbReference>
<evidence type="ECO:0000256" key="3">
    <source>
        <dbReference type="ARBA" id="ARBA00022741"/>
    </source>
</evidence>
<dbReference type="InterPro" id="IPR015813">
    <property type="entry name" value="Pyrv/PenolPyrv_kinase-like_dom"/>
</dbReference>
<dbReference type="eggNOG" id="COG1080">
    <property type="taxonomic scope" value="Bacteria"/>
</dbReference>
<accession>A0A0U1P683</accession>
<evidence type="ECO:0000256" key="2">
    <source>
        <dbReference type="ARBA" id="ARBA00022723"/>
    </source>
</evidence>
<keyword evidence="3" id="KW-0547">Nucleotide-binding</keyword>
<evidence type="ECO:0000256" key="1">
    <source>
        <dbReference type="ARBA" id="ARBA00007837"/>
    </source>
</evidence>
<comment type="similarity">
    <text evidence="1">Belongs to the PEP-utilizing enzyme family.</text>
</comment>
<dbReference type="Gene3D" id="3.20.20.60">
    <property type="entry name" value="Phosphoenolpyruvate-binding domains"/>
    <property type="match status" value="1"/>
</dbReference>
<evidence type="ECO:0000259" key="5">
    <source>
        <dbReference type="Pfam" id="PF02896"/>
    </source>
</evidence>